<accession>A0A8J6UBF3</accession>
<organism evidence="2 3">
    <name type="scientific">Aestuariibaculum suncheonense</name>
    <dbReference type="NCBI Taxonomy" id="1028745"/>
    <lineage>
        <taxon>Bacteria</taxon>
        <taxon>Pseudomonadati</taxon>
        <taxon>Bacteroidota</taxon>
        <taxon>Flavobacteriia</taxon>
        <taxon>Flavobacteriales</taxon>
        <taxon>Flavobacteriaceae</taxon>
    </lineage>
</organism>
<feature type="domain" description="DUF4886" evidence="1">
    <location>
        <begin position="38"/>
        <end position="280"/>
    </location>
</feature>
<evidence type="ECO:0000313" key="2">
    <source>
        <dbReference type="EMBL" id="MBD0835412.1"/>
    </source>
</evidence>
<dbReference type="RefSeq" id="WP_188215887.1">
    <property type="nucleotide sequence ID" value="NZ_BAABGH010000010.1"/>
</dbReference>
<evidence type="ECO:0000259" key="1">
    <source>
        <dbReference type="Pfam" id="PF16227"/>
    </source>
</evidence>
<dbReference type="Gene3D" id="3.40.50.1110">
    <property type="entry name" value="SGNH hydrolase"/>
    <property type="match status" value="1"/>
</dbReference>
<keyword evidence="3" id="KW-1185">Reference proteome</keyword>
<reference evidence="2" key="2">
    <citation type="submission" date="2020-09" db="EMBL/GenBank/DDBJ databases">
        <authorList>
            <person name="Wu Z."/>
        </authorList>
    </citation>
    <scope>NUCLEOTIDE SEQUENCE</scope>
    <source>
        <strain evidence="2">SC17</strain>
    </source>
</reference>
<dbReference type="Proteomes" id="UP000602057">
    <property type="component" value="Unassembled WGS sequence"/>
</dbReference>
<reference evidence="2" key="1">
    <citation type="journal article" date="2013" name="Int. J. Syst. Evol. Microbiol.">
        <title>Aestuariibaculum suncheonense gen. nov., sp. nov., a marine bacterium of the family Flavobacteriaceae isolated from a tidal flat and emended descriptions of the genera Gaetbulibacter and Tamlana.</title>
        <authorList>
            <person name="Jeong S.H."/>
            <person name="Park M.S."/>
            <person name="Jin H.M."/>
            <person name="Lee K."/>
            <person name="Park W."/>
            <person name="Jeon C.O."/>
        </authorList>
    </citation>
    <scope>NUCLEOTIDE SEQUENCE</scope>
    <source>
        <strain evidence="2">SC17</strain>
    </source>
</reference>
<protein>
    <submittedName>
        <fullName evidence="2">DUF4886 domain-containing protein</fullName>
    </submittedName>
</protein>
<name>A0A8J6UBF3_9FLAO</name>
<dbReference type="InterPro" id="IPR032616">
    <property type="entry name" value="DUF4886"/>
</dbReference>
<dbReference type="GO" id="GO:0016788">
    <property type="term" value="F:hydrolase activity, acting on ester bonds"/>
    <property type="evidence" value="ECO:0007669"/>
    <property type="project" value="UniProtKB-ARBA"/>
</dbReference>
<proteinExistence type="predicted"/>
<dbReference type="EMBL" id="JACVXC010000002">
    <property type="protein sequence ID" value="MBD0835412.1"/>
    <property type="molecule type" value="Genomic_DNA"/>
</dbReference>
<comment type="caution">
    <text evidence="2">The sequence shown here is derived from an EMBL/GenBank/DDBJ whole genome shotgun (WGS) entry which is preliminary data.</text>
</comment>
<gene>
    <name evidence="2" type="ORF">ICJ84_08195</name>
</gene>
<dbReference type="InterPro" id="IPR036514">
    <property type="entry name" value="SGNH_hydro_sf"/>
</dbReference>
<dbReference type="Pfam" id="PF16227">
    <property type="entry name" value="DUF4886"/>
    <property type="match status" value="1"/>
</dbReference>
<sequence length="493" mass="53981">MTGTANVSLASTDGIQVSVYTITVKDMPAEFVEDGIIRILAIGNSFSSDGVESYLYELAKEEGIPIVIGNLIIGASSLDMHWQNASGNIPAYEYWKRDQNGSISRTPETSIEAGLADEQWDYISFQQVSRNSGQYETYVTPLPLLLNYVKSKATHPYVKYIQHQTWAYAQNTTHEGFANYNNDQITMYNAIVDATGRAKNLVGLDILIPVGTAIQNGRTSVIGDKYTRDGYHLDVNIGRYTAACTWFEAISGKSVIGNTYKPFTLSEYHAEIAQNAAHNATLKPSEITEMVDYKGDGPDALTDEVFISFGSETVTSGWNGFMGSSSYTKGKFILNLKDKNDVFTGASIEIVEGFNSRNDTGEKGTITDFNMSDDLSSYSYFGNSKLDFSEKLIEKSVLKLSGLDNSKTYDLCFFGSKSSAVLGENGETKYTSKGKNEIAVLLDAANNKSNTVCANGIQPDDNGDILITINAGENNNNVYGFYCINAMRITLSN</sequence>
<evidence type="ECO:0000313" key="3">
    <source>
        <dbReference type="Proteomes" id="UP000602057"/>
    </source>
</evidence>
<dbReference type="AlphaFoldDB" id="A0A8J6UBF3"/>